<dbReference type="InterPro" id="IPR052043">
    <property type="entry name" value="PolySaccharide_Degr_Enz"/>
</dbReference>
<dbReference type="InterPro" id="IPR010905">
    <property type="entry name" value="Glyco_hydro_88"/>
</dbReference>
<dbReference type="Proteomes" id="UP000053259">
    <property type="component" value="Unassembled WGS sequence"/>
</dbReference>
<proteinExistence type="predicted"/>
<sequence>MRREKAAFCIEGLECSGNLFKAMRSMVAISLCVPALATCASVTRYSQWMASSIVSRQQGIVTGSGGSSELLQAGIVQKALTRLVLEVPDDPLSGSFGDYVVRSVESTSGMLSNATADASYPLDRFSDGNGLIQVTKAAQNVAATTALNALRASLDLQKRNPAGGLWYYTYPNWSYLDGMYSYAPFYSLYTTTFDPATGPAAAEEILYQLQVLWDHCRNASSGLLVHGYDYSRTAVWADPATGSSPHVWGRSLGWYAMALVDTLELLPVAKGSKEWANLQCKTVSLLASIADAADPASGAWWQILDMPGAPGNYIESSGSAMFVYALLRARRLGYLNSSLCVADPGLSDMASKVALRAYDYIVDTFVVSETGGTLGYNGTVSVCSLNSTASYEYYIHQPLLYNSPLGSASFVLASLEVETLRAVKNRETQTQRQDEKSMLTSRPMIL</sequence>
<keyword evidence="4" id="KW-1185">Reference proteome</keyword>
<dbReference type="HOGENOM" id="CLU_038720_0_0_1"/>
<protein>
    <submittedName>
        <fullName evidence="3">Uncharacterized protein</fullName>
    </submittedName>
</protein>
<accession>A0A0D2A3X9</accession>
<dbReference type="RefSeq" id="XP_016211034.1">
    <property type="nucleotide sequence ID" value="XM_016361214.1"/>
</dbReference>
<gene>
    <name evidence="3" type="ORF">PV09_07450</name>
</gene>
<organism evidence="3 4">
    <name type="scientific">Verruconis gallopava</name>
    <dbReference type="NCBI Taxonomy" id="253628"/>
    <lineage>
        <taxon>Eukaryota</taxon>
        <taxon>Fungi</taxon>
        <taxon>Dikarya</taxon>
        <taxon>Ascomycota</taxon>
        <taxon>Pezizomycotina</taxon>
        <taxon>Dothideomycetes</taxon>
        <taxon>Pleosporomycetidae</taxon>
        <taxon>Venturiales</taxon>
        <taxon>Sympoventuriaceae</taxon>
        <taxon>Verruconis</taxon>
    </lineage>
</organism>
<evidence type="ECO:0000313" key="4">
    <source>
        <dbReference type="Proteomes" id="UP000053259"/>
    </source>
</evidence>
<dbReference type="PANTHER" id="PTHR33886">
    <property type="entry name" value="UNSATURATED RHAMNOGALACTURONAN HYDROLASE (EUROFUNG)"/>
    <property type="match status" value="1"/>
</dbReference>
<dbReference type="PANTHER" id="PTHR33886:SF11">
    <property type="entry name" value="WALL GLYCOSYL HYDROLASE YTER, PUTATIVE (AFU_ORTHOLOGUE AFUA_2G14630)-RELATED"/>
    <property type="match status" value="1"/>
</dbReference>
<evidence type="ECO:0000256" key="2">
    <source>
        <dbReference type="SAM" id="MobiDB-lite"/>
    </source>
</evidence>
<name>A0A0D2A3X9_9PEZI</name>
<keyword evidence="1" id="KW-0378">Hydrolase</keyword>
<dbReference type="STRING" id="253628.A0A0D2A3X9"/>
<dbReference type="Pfam" id="PF07470">
    <property type="entry name" value="Glyco_hydro_88"/>
    <property type="match status" value="1"/>
</dbReference>
<feature type="compositionally biased region" description="Basic and acidic residues" evidence="2">
    <location>
        <begin position="426"/>
        <end position="437"/>
    </location>
</feature>
<dbReference type="VEuPathDB" id="FungiDB:PV09_07450"/>
<dbReference type="GO" id="GO:0016787">
    <property type="term" value="F:hydrolase activity"/>
    <property type="evidence" value="ECO:0007669"/>
    <property type="project" value="UniProtKB-KW"/>
</dbReference>
<dbReference type="SUPFAM" id="SSF48208">
    <property type="entry name" value="Six-hairpin glycosidases"/>
    <property type="match status" value="1"/>
</dbReference>
<dbReference type="EMBL" id="KN847557">
    <property type="protein sequence ID" value="KIW01165.1"/>
    <property type="molecule type" value="Genomic_DNA"/>
</dbReference>
<reference evidence="3 4" key="1">
    <citation type="submission" date="2015-01" db="EMBL/GenBank/DDBJ databases">
        <title>The Genome Sequence of Ochroconis gallopava CBS43764.</title>
        <authorList>
            <consortium name="The Broad Institute Genomics Platform"/>
            <person name="Cuomo C."/>
            <person name="de Hoog S."/>
            <person name="Gorbushina A."/>
            <person name="Stielow B."/>
            <person name="Teixiera M."/>
            <person name="Abouelleil A."/>
            <person name="Chapman S.B."/>
            <person name="Priest M."/>
            <person name="Young S.K."/>
            <person name="Wortman J."/>
            <person name="Nusbaum C."/>
            <person name="Birren B."/>
        </authorList>
    </citation>
    <scope>NUCLEOTIDE SEQUENCE [LARGE SCALE GENOMIC DNA]</scope>
    <source>
        <strain evidence="3 4">CBS 43764</strain>
    </source>
</reference>
<evidence type="ECO:0000313" key="3">
    <source>
        <dbReference type="EMBL" id="KIW01165.1"/>
    </source>
</evidence>
<dbReference type="GO" id="GO:0005975">
    <property type="term" value="P:carbohydrate metabolic process"/>
    <property type="evidence" value="ECO:0007669"/>
    <property type="project" value="InterPro"/>
</dbReference>
<dbReference type="AlphaFoldDB" id="A0A0D2A3X9"/>
<feature type="region of interest" description="Disordered" evidence="2">
    <location>
        <begin position="426"/>
        <end position="446"/>
    </location>
</feature>
<dbReference type="OrthoDB" id="540611at2759"/>
<dbReference type="GeneID" id="27315423"/>
<dbReference type="Gene3D" id="1.50.10.10">
    <property type="match status" value="1"/>
</dbReference>
<dbReference type="InParanoid" id="A0A0D2A3X9"/>
<dbReference type="InterPro" id="IPR012341">
    <property type="entry name" value="6hp_glycosidase-like_sf"/>
</dbReference>
<dbReference type="InterPro" id="IPR008928">
    <property type="entry name" value="6-hairpin_glycosidase_sf"/>
</dbReference>
<evidence type="ECO:0000256" key="1">
    <source>
        <dbReference type="ARBA" id="ARBA00022801"/>
    </source>
</evidence>